<reference evidence="3" key="1">
    <citation type="submission" date="2016-10" db="EMBL/GenBank/DDBJ databases">
        <authorList>
            <person name="Varghese N."/>
            <person name="Submissions S."/>
        </authorList>
    </citation>
    <scope>NUCLEOTIDE SEQUENCE [LARGE SCALE GENOMIC DNA]</scope>
    <source>
        <strain evidence="3">DSM 16858</strain>
    </source>
</reference>
<sequence length="35" mass="4018">MNFGYLEHDSDPNYTAMFFVIAAYLALLTVFVVPF</sequence>
<gene>
    <name evidence="2" type="ORF">SAMN05443639_10468</name>
</gene>
<organism evidence="2 3">
    <name type="scientific">Stigmatella erecta</name>
    <dbReference type="NCBI Taxonomy" id="83460"/>
    <lineage>
        <taxon>Bacteria</taxon>
        <taxon>Pseudomonadati</taxon>
        <taxon>Myxococcota</taxon>
        <taxon>Myxococcia</taxon>
        <taxon>Myxococcales</taxon>
        <taxon>Cystobacterineae</taxon>
        <taxon>Archangiaceae</taxon>
        <taxon>Stigmatella</taxon>
    </lineage>
</organism>
<name>A0A1I0GPM1_9BACT</name>
<feature type="transmembrane region" description="Helical" evidence="1">
    <location>
        <begin position="14"/>
        <end position="33"/>
    </location>
</feature>
<evidence type="ECO:0000313" key="3">
    <source>
        <dbReference type="Proteomes" id="UP000199181"/>
    </source>
</evidence>
<protein>
    <submittedName>
        <fullName evidence="2">Uncharacterized protein</fullName>
    </submittedName>
</protein>
<evidence type="ECO:0000313" key="2">
    <source>
        <dbReference type="EMBL" id="SET72339.1"/>
    </source>
</evidence>
<accession>A0A1I0GPM1</accession>
<keyword evidence="1" id="KW-0472">Membrane</keyword>
<dbReference type="EMBL" id="FOIJ01000004">
    <property type="protein sequence ID" value="SET72339.1"/>
    <property type="molecule type" value="Genomic_DNA"/>
</dbReference>
<keyword evidence="1" id="KW-0812">Transmembrane</keyword>
<proteinExistence type="predicted"/>
<evidence type="ECO:0000256" key="1">
    <source>
        <dbReference type="SAM" id="Phobius"/>
    </source>
</evidence>
<keyword evidence="1" id="KW-1133">Transmembrane helix</keyword>
<dbReference type="AlphaFoldDB" id="A0A1I0GPM1"/>
<dbReference type="Proteomes" id="UP000199181">
    <property type="component" value="Unassembled WGS sequence"/>
</dbReference>
<keyword evidence="3" id="KW-1185">Reference proteome</keyword>